<feature type="compositionally biased region" description="Low complexity" evidence="7">
    <location>
        <begin position="304"/>
        <end position="322"/>
    </location>
</feature>
<dbReference type="Pfam" id="PF00385">
    <property type="entry name" value="Chromo"/>
    <property type="match status" value="1"/>
</dbReference>
<feature type="region of interest" description="Disordered" evidence="7">
    <location>
        <begin position="290"/>
        <end position="322"/>
    </location>
</feature>
<feature type="compositionally biased region" description="Acidic residues" evidence="7">
    <location>
        <begin position="61"/>
        <end position="76"/>
    </location>
</feature>
<dbReference type="GO" id="GO:0005634">
    <property type="term" value="C:nucleus"/>
    <property type="evidence" value="ECO:0007669"/>
    <property type="project" value="UniProtKB-SubCell"/>
</dbReference>
<feature type="compositionally biased region" description="Basic and acidic residues" evidence="7">
    <location>
        <begin position="82"/>
        <end position="91"/>
    </location>
</feature>
<evidence type="ECO:0000256" key="2">
    <source>
        <dbReference type="ARBA" id="ARBA00022723"/>
    </source>
</evidence>
<evidence type="ECO:0000259" key="8">
    <source>
        <dbReference type="PROSITE" id="PS50013"/>
    </source>
</evidence>
<dbReference type="SMART" id="SM00575">
    <property type="entry name" value="ZnF_PMZ"/>
    <property type="match status" value="1"/>
</dbReference>
<dbReference type="PROSITE" id="PS00598">
    <property type="entry name" value="CHROMO_1"/>
    <property type="match status" value="1"/>
</dbReference>
<dbReference type="GO" id="GO:0031507">
    <property type="term" value="P:heterochromatin formation"/>
    <property type="evidence" value="ECO:0007669"/>
    <property type="project" value="InterPro"/>
</dbReference>
<dbReference type="PANTHER" id="PTHR47240:SF2">
    <property type="entry name" value="CHROMO DOMAIN-CONTAINING PROTEIN LHP1"/>
    <property type="match status" value="1"/>
</dbReference>
<dbReference type="CDD" id="cd00024">
    <property type="entry name" value="CD_CSD"/>
    <property type="match status" value="1"/>
</dbReference>
<dbReference type="InterPro" id="IPR017984">
    <property type="entry name" value="Chromo_dom_subgr"/>
</dbReference>
<dbReference type="InterPro" id="IPR007527">
    <property type="entry name" value="Znf_SWIM"/>
</dbReference>
<keyword evidence="4" id="KW-0862">Zinc</keyword>
<dbReference type="SMART" id="SM00298">
    <property type="entry name" value="CHROMO"/>
    <property type="match status" value="1"/>
</dbReference>
<feature type="compositionally biased region" description="Basic and acidic residues" evidence="7">
    <location>
        <begin position="49"/>
        <end position="60"/>
    </location>
</feature>
<evidence type="ECO:0000256" key="5">
    <source>
        <dbReference type="ARBA" id="ARBA00023242"/>
    </source>
</evidence>
<dbReference type="InterPro" id="IPR000953">
    <property type="entry name" value="Chromo/chromo_shadow_dom"/>
</dbReference>
<evidence type="ECO:0000256" key="4">
    <source>
        <dbReference type="ARBA" id="ARBA00022833"/>
    </source>
</evidence>
<evidence type="ECO:0000256" key="7">
    <source>
        <dbReference type="SAM" id="MobiDB-lite"/>
    </source>
</evidence>
<dbReference type="PROSITE" id="PS50013">
    <property type="entry name" value="CHROMO_2"/>
    <property type="match status" value="1"/>
</dbReference>
<dbReference type="InterPro" id="IPR016197">
    <property type="entry name" value="Chromo-like_dom_sf"/>
</dbReference>
<protein>
    <recommendedName>
        <fullName evidence="11">Chromo domain-containing protein</fullName>
    </recommendedName>
</protein>
<dbReference type="PROSITE" id="PS50966">
    <property type="entry name" value="ZF_SWIM"/>
    <property type="match status" value="1"/>
</dbReference>
<dbReference type="SUPFAM" id="SSF54160">
    <property type="entry name" value="Chromo domain-like"/>
    <property type="match status" value="1"/>
</dbReference>
<sequence>MKGAGVKKKPQVVNDAGEAETAVETAGGSGKRSVDGGFGSDDGGGADSVLREIGDDRRTEDEEEEDDEDEEDEEDGGGGGGGKEERPKLDEGFFEIEAIRRKRVRKGKVQYLIKWRGWPETANTWEPKENLQSIADVIDAFEGSLKPGKPGRKPGRKRKHHGGSNLNTHLKKKQQRLTSTTSHDASERSDSFTSLNNSSLPNIRGPLDLCGSGDGETAYAAANQVEANSRRSVGMVGEEKDYDPTLSELRGPVINSNGAAGCSQGGGGIDNVRPNGLLKVYPKNSQFIGAKRRKSGSVKRFKQDASTSNNNNNNHTTTATNDQNVTQELATLDSFGGVARIGNEYPGVLENNNLSQKNKVEELDIAKILKPVKFSSSVTNNVQDVLVTFLALSRGVEYLLAVRSEIEDTMTVQLIDGWRFFVKGGKMDCVVDLEHGKCDCGVYAVEKIHCSHVIAAVTSAGLYISTLVCPVYSNDFLFAGYSKNIYPCVGQKVEERTCFPPDVKCGPGRLKKSRWQSWLELSRMRGRKPRKQHTVSRPEGRLVSRLGFFLPEDLQVSRPVFSLPEDLQVSLPEDLKVSRPWFFLPEDLQVSRPVFSLPEDLQVSRPEGRPVSRPVFILPEDLQKRERDGFGNERRELLKPKEETHEEEEEEARQDLILVA</sequence>
<feature type="compositionally biased region" description="Basic residues" evidence="7">
    <location>
        <begin position="1"/>
        <end position="10"/>
    </location>
</feature>
<evidence type="ECO:0000256" key="6">
    <source>
        <dbReference type="PROSITE-ProRule" id="PRU00325"/>
    </source>
</evidence>
<evidence type="ECO:0000256" key="3">
    <source>
        <dbReference type="ARBA" id="ARBA00022771"/>
    </source>
</evidence>
<dbReference type="PRINTS" id="PR00504">
    <property type="entry name" value="CHROMODOMAIN"/>
</dbReference>
<dbReference type="GO" id="GO:0008270">
    <property type="term" value="F:zinc ion binding"/>
    <property type="evidence" value="ECO:0007669"/>
    <property type="project" value="UniProtKB-KW"/>
</dbReference>
<evidence type="ECO:0000313" key="10">
    <source>
        <dbReference type="EMBL" id="KAF2572537.1"/>
    </source>
</evidence>
<reference evidence="10" key="1">
    <citation type="submission" date="2019-12" db="EMBL/GenBank/DDBJ databases">
        <title>Genome sequencing and annotation of Brassica cretica.</title>
        <authorList>
            <person name="Studholme D.J."/>
            <person name="Sarris P.F."/>
        </authorList>
    </citation>
    <scope>NUCLEOTIDE SEQUENCE</scope>
    <source>
        <strain evidence="10">PFS-102/07</strain>
        <tissue evidence="10">Leaf</tissue>
    </source>
</reference>
<feature type="region of interest" description="Disordered" evidence="7">
    <location>
        <begin position="1"/>
        <end position="93"/>
    </location>
</feature>
<feature type="region of interest" description="Disordered" evidence="7">
    <location>
        <begin position="142"/>
        <end position="199"/>
    </location>
</feature>
<dbReference type="Pfam" id="PF04434">
    <property type="entry name" value="SWIM"/>
    <property type="match status" value="1"/>
</dbReference>
<comment type="caution">
    <text evidence="10">The sequence shown here is derived from an EMBL/GenBank/DDBJ whole genome shotgun (WGS) entry which is preliminary data.</text>
</comment>
<name>A0A8S9IUK0_BRACR</name>
<proteinExistence type="predicted"/>
<evidence type="ECO:0008006" key="11">
    <source>
        <dbReference type="Google" id="ProtNLM"/>
    </source>
</evidence>
<comment type="subcellular location">
    <subcellularLocation>
        <location evidence="1">Nucleus</location>
    </subcellularLocation>
</comment>
<dbReference type="InterPro" id="IPR006564">
    <property type="entry name" value="Znf_PMZ"/>
</dbReference>
<evidence type="ECO:0000259" key="9">
    <source>
        <dbReference type="PROSITE" id="PS50966"/>
    </source>
</evidence>
<feature type="compositionally biased region" description="Basic residues" evidence="7">
    <location>
        <begin position="149"/>
        <end position="162"/>
    </location>
</feature>
<keyword evidence="5" id="KW-0539">Nucleus</keyword>
<dbReference type="AlphaFoldDB" id="A0A8S9IUK0"/>
<feature type="region of interest" description="Disordered" evidence="7">
    <location>
        <begin position="623"/>
        <end position="660"/>
    </location>
</feature>
<keyword evidence="2" id="KW-0479">Metal-binding</keyword>
<dbReference type="EMBL" id="QGKY02001015">
    <property type="protein sequence ID" value="KAF2572537.1"/>
    <property type="molecule type" value="Genomic_DNA"/>
</dbReference>
<dbReference type="InterPro" id="IPR023779">
    <property type="entry name" value="Chromodomain_CS"/>
</dbReference>
<evidence type="ECO:0000256" key="1">
    <source>
        <dbReference type="ARBA" id="ARBA00004123"/>
    </source>
</evidence>
<accession>A0A8S9IUK0</accession>
<organism evidence="10">
    <name type="scientific">Brassica cretica</name>
    <name type="common">Mustard</name>
    <dbReference type="NCBI Taxonomy" id="69181"/>
    <lineage>
        <taxon>Eukaryota</taxon>
        <taxon>Viridiplantae</taxon>
        <taxon>Streptophyta</taxon>
        <taxon>Embryophyta</taxon>
        <taxon>Tracheophyta</taxon>
        <taxon>Spermatophyta</taxon>
        <taxon>Magnoliopsida</taxon>
        <taxon>eudicotyledons</taxon>
        <taxon>Gunneridae</taxon>
        <taxon>Pentapetalae</taxon>
        <taxon>rosids</taxon>
        <taxon>malvids</taxon>
        <taxon>Brassicales</taxon>
        <taxon>Brassicaceae</taxon>
        <taxon>Brassiceae</taxon>
        <taxon>Brassica</taxon>
    </lineage>
</organism>
<gene>
    <name evidence="10" type="ORF">F2Q70_00005957</name>
</gene>
<keyword evidence="3 6" id="KW-0863">Zinc-finger</keyword>
<feature type="domain" description="Chromo" evidence="8">
    <location>
        <begin position="94"/>
        <end position="142"/>
    </location>
</feature>
<feature type="compositionally biased region" description="Basic and acidic residues" evidence="7">
    <location>
        <begin position="623"/>
        <end position="644"/>
    </location>
</feature>
<dbReference type="InterPro" id="IPR044251">
    <property type="entry name" value="LHP1-like"/>
</dbReference>
<dbReference type="InterPro" id="IPR023780">
    <property type="entry name" value="Chromo_domain"/>
</dbReference>
<feature type="domain" description="SWIM-type" evidence="9">
    <location>
        <begin position="427"/>
        <end position="461"/>
    </location>
</feature>
<feature type="compositionally biased region" description="Gly residues" evidence="7">
    <location>
        <begin position="36"/>
        <end position="46"/>
    </location>
</feature>
<feature type="compositionally biased region" description="Basic residues" evidence="7">
    <location>
        <begin position="290"/>
        <end position="300"/>
    </location>
</feature>
<dbReference type="PANTHER" id="PTHR47240">
    <property type="entry name" value="CHROMO DOMAIN-CONTAINING PROTEIN LHP1"/>
    <property type="match status" value="1"/>
</dbReference>
<dbReference type="Gene3D" id="2.40.50.40">
    <property type="match status" value="1"/>
</dbReference>